<dbReference type="InterPro" id="IPR007421">
    <property type="entry name" value="Schlafen_AlbA_2_dom"/>
</dbReference>
<dbReference type="EMBL" id="AP012204">
    <property type="protein sequence ID" value="BAK33468.1"/>
    <property type="molecule type" value="Genomic_DNA"/>
</dbReference>
<dbReference type="eggNOG" id="COG2345">
    <property type="taxonomic scope" value="Bacteria"/>
</dbReference>
<evidence type="ECO:0000259" key="1">
    <source>
        <dbReference type="Pfam" id="PF04326"/>
    </source>
</evidence>
<evidence type="ECO:0000313" key="2">
    <source>
        <dbReference type="EMBL" id="BAK33468.1"/>
    </source>
</evidence>
<reference evidence="2 3" key="1">
    <citation type="submission" date="2011-05" db="EMBL/GenBank/DDBJ databases">
        <title>Whole genome sequence of Microlunatus phosphovorus NM-1.</title>
        <authorList>
            <person name="Hosoyama A."/>
            <person name="Sasaki K."/>
            <person name="Harada T."/>
            <person name="Igarashi R."/>
            <person name="Kawakoshi A."/>
            <person name="Sasagawa M."/>
            <person name="Fukada J."/>
            <person name="Nakamura S."/>
            <person name="Katano Y."/>
            <person name="Hanada S."/>
            <person name="Kamagata Y."/>
            <person name="Nakamura N."/>
            <person name="Yamazaki S."/>
            <person name="Fujita N."/>
        </authorList>
    </citation>
    <scope>NUCLEOTIDE SEQUENCE [LARGE SCALE GENOMIC DNA]</scope>
    <source>
        <strain evidence="3">ATCC 700054 / DSM 10555 / JCM 9379 / NBRC 101784 / NCIMB 13414 / VKM Ac-1990 / NM-1</strain>
    </source>
</reference>
<organism evidence="2 3">
    <name type="scientific">Microlunatus phosphovorus (strain ATCC 700054 / DSM 10555 / JCM 9379 / NBRC 101784 / NCIMB 13414 / VKM Ac-1990 / NM-1)</name>
    <dbReference type="NCBI Taxonomy" id="1032480"/>
    <lineage>
        <taxon>Bacteria</taxon>
        <taxon>Bacillati</taxon>
        <taxon>Actinomycetota</taxon>
        <taxon>Actinomycetes</taxon>
        <taxon>Propionibacteriales</taxon>
        <taxon>Propionibacteriaceae</taxon>
        <taxon>Microlunatus</taxon>
    </lineage>
</organism>
<protein>
    <recommendedName>
        <fullName evidence="1">Schlafen AlbA-2 domain-containing protein</fullName>
    </recommendedName>
</protein>
<dbReference type="STRING" id="1032480.MLP_04540"/>
<dbReference type="HOGENOM" id="CLU_024970_6_0_11"/>
<feature type="domain" description="Schlafen AlbA-2" evidence="1">
    <location>
        <begin position="24"/>
        <end position="136"/>
    </location>
</feature>
<dbReference type="PANTHER" id="PTHR30595">
    <property type="entry name" value="GLPR-RELATED TRANSCRIPTIONAL REPRESSOR"/>
    <property type="match status" value="1"/>
</dbReference>
<accession>F5XJX2</accession>
<dbReference type="AlphaFoldDB" id="F5XJX2"/>
<dbReference type="OrthoDB" id="9805115at2"/>
<dbReference type="PANTHER" id="PTHR30595:SF6">
    <property type="entry name" value="SCHLAFEN ALBA-2 DOMAIN-CONTAINING PROTEIN"/>
    <property type="match status" value="1"/>
</dbReference>
<name>F5XJX2_MICPN</name>
<dbReference type="Gene3D" id="3.30.565.60">
    <property type="match status" value="1"/>
</dbReference>
<dbReference type="InterPro" id="IPR038461">
    <property type="entry name" value="Schlafen_AlbA_2_dom_sf"/>
</dbReference>
<dbReference type="eggNOG" id="COG2865">
    <property type="taxonomic scope" value="Bacteria"/>
</dbReference>
<dbReference type="Proteomes" id="UP000007947">
    <property type="component" value="Chromosome"/>
</dbReference>
<dbReference type="Gene3D" id="3.30.950.30">
    <property type="entry name" value="Schlafen, AAA domain"/>
    <property type="match status" value="1"/>
</dbReference>
<gene>
    <name evidence="2" type="ordered locus">MLP_04540</name>
</gene>
<keyword evidence="3" id="KW-1185">Reference proteome</keyword>
<proteinExistence type="predicted"/>
<sequence length="590" mass="63769">MAWSGDELQDLILALRQHGGDMTEVEVKLGSGGCPQLGPTLCAFGNMPNGGTVLVGLDEHHDFAVVGVADPSLIEAGIAAQARTAVVPPVQVSFEEADVDDVTLVIATVYPIPSNHRPCRHQGRAYLRQADGDYVMSEQEIQQILAMRERPRHDAVVVDATSLADLESDLLGPFLTQARATSRRLADQPDAEVLRRKGVLAPDGTRLTLAGLYALGSYPQEFEPSLSITAAVQLDSRDGERTRDLVHLDGPLPALLDSAMEWVLRNTQTTVRFDLDGHGRDVAEIPMVAVRELIANALVHRDLGAHTQGKRVEIRLTGETLIITNPGGLYGVSREQLGKPGGKSAVNEFLYDICKLTRTPSGSRVIEGEGGGIREVQRELRAANMRPPTFIDAGVRFTVLLPRHSLLPPPDVRWLGSVDPDGDLTDVQRRILVGMRHGEQWTNSRVREEFAPIDSREARASLQDLVTRGLAVASGERGQTSYGALAEGRVDDLEQVPRVVIKSPSGGDPQSGEQDSLFDTSQPLAELSRNAPDVWVALESGPRTAVALSDETGLSLRQVRYALGALVESGRVAVDGGQGRPGTTYRRTRG</sequence>
<evidence type="ECO:0000313" key="3">
    <source>
        <dbReference type="Proteomes" id="UP000007947"/>
    </source>
</evidence>
<dbReference type="InterPro" id="IPR038475">
    <property type="entry name" value="RecG_C_sf"/>
</dbReference>
<dbReference type="KEGG" id="mph:MLP_04540"/>
<dbReference type="Pfam" id="PF13749">
    <property type="entry name" value="HATPase_c_4"/>
    <property type="match status" value="1"/>
</dbReference>
<dbReference type="Pfam" id="PF04326">
    <property type="entry name" value="SLFN_AlbA_2"/>
    <property type="match status" value="1"/>
</dbReference>